<sequence length="173" mass="19315">MIILYHHEKYKIIIIILYLSSTPQAEPLGRSCLSIARSALSLARSARAERDNDSCFFAWDRYREKDRNQHEEHIISSEWNLTAEPVSRQIPIWGWRSGTEIGIMDDGVVGPGSNQRGAGAARDGRGVKATRRRGVARLTVEGGHSRGPSRVDKCACTSDDLEVTPPCRARRKS</sequence>
<protein>
    <submittedName>
        <fullName evidence="1">Uncharacterized protein</fullName>
    </submittedName>
</protein>
<dbReference type="Proteomes" id="UP000299102">
    <property type="component" value="Unassembled WGS sequence"/>
</dbReference>
<comment type="caution">
    <text evidence="1">The sequence shown here is derived from an EMBL/GenBank/DDBJ whole genome shotgun (WGS) entry which is preliminary data.</text>
</comment>
<proteinExistence type="predicted"/>
<dbReference type="AlphaFoldDB" id="A0A4C1THI4"/>
<keyword evidence="2" id="KW-1185">Reference proteome</keyword>
<reference evidence="1 2" key="1">
    <citation type="journal article" date="2019" name="Commun. Biol.">
        <title>The bagworm genome reveals a unique fibroin gene that provides high tensile strength.</title>
        <authorList>
            <person name="Kono N."/>
            <person name="Nakamura H."/>
            <person name="Ohtoshi R."/>
            <person name="Tomita M."/>
            <person name="Numata K."/>
            <person name="Arakawa K."/>
        </authorList>
    </citation>
    <scope>NUCLEOTIDE SEQUENCE [LARGE SCALE GENOMIC DNA]</scope>
</reference>
<accession>A0A4C1THI4</accession>
<gene>
    <name evidence="1" type="ORF">EVAR_6928_1</name>
</gene>
<dbReference type="EMBL" id="BGZK01000058">
    <property type="protein sequence ID" value="GBP13585.1"/>
    <property type="molecule type" value="Genomic_DNA"/>
</dbReference>
<organism evidence="1 2">
    <name type="scientific">Eumeta variegata</name>
    <name type="common">Bagworm moth</name>
    <name type="synonym">Eumeta japonica</name>
    <dbReference type="NCBI Taxonomy" id="151549"/>
    <lineage>
        <taxon>Eukaryota</taxon>
        <taxon>Metazoa</taxon>
        <taxon>Ecdysozoa</taxon>
        <taxon>Arthropoda</taxon>
        <taxon>Hexapoda</taxon>
        <taxon>Insecta</taxon>
        <taxon>Pterygota</taxon>
        <taxon>Neoptera</taxon>
        <taxon>Endopterygota</taxon>
        <taxon>Lepidoptera</taxon>
        <taxon>Glossata</taxon>
        <taxon>Ditrysia</taxon>
        <taxon>Tineoidea</taxon>
        <taxon>Psychidae</taxon>
        <taxon>Oiketicinae</taxon>
        <taxon>Eumeta</taxon>
    </lineage>
</organism>
<evidence type="ECO:0000313" key="1">
    <source>
        <dbReference type="EMBL" id="GBP13585.1"/>
    </source>
</evidence>
<name>A0A4C1THI4_EUMVA</name>
<evidence type="ECO:0000313" key="2">
    <source>
        <dbReference type="Proteomes" id="UP000299102"/>
    </source>
</evidence>